<gene>
    <name evidence="1" type="ORF">G7Z17_g3749</name>
</gene>
<dbReference type="GO" id="GO:0030638">
    <property type="term" value="P:polyketide metabolic process"/>
    <property type="evidence" value="ECO:0007669"/>
    <property type="project" value="InterPro"/>
</dbReference>
<accession>A0A9P5HA79</accession>
<name>A0A9P5HA79_9HYPO</name>
<evidence type="ECO:0000313" key="1">
    <source>
        <dbReference type="EMBL" id="KAF7553277.1"/>
    </source>
</evidence>
<dbReference type="Pfam" id="PF07366">
    <property type="entry name" value="SnoaL"/>
    <property type="match status" value="2"/>
</dbReference>
<keyword evidence="2" id="KW-1185">Reference proteome</keyword>
<sequence>MQVSDDAYVSRDLAKFNHADETIVYMPGGHEYDMAQHVQDMMTTFASFPDVRPHNHPYKIRFGEGNWTFALTDVTGTNTGPIQGPNGWTGPTGRGFNIEMATLGYWEDGKILIKYIWADGMKQTRQLGFLPSPLPNEPTVGLSLSNHSVPLSKTGADNAQKNKGLYHDYEAAFNKGSITAKSLKFSKDIKVYGVDLDGKILTLDQYLDVIKQNKRAFPDLKLASNQVLGSGDWTVAVSTLTGTLTGAFEVPDYLSEAPIQANGNKISVRQFTIARWQDGVITHLKFLNDPLTILAQVQ</sequence>
<dbReference type="OrthoDB" id="5398185at2759"/>
<dbReference type="Gene3D" id="3.10.450.50">
    <property type="match status" value="2"/>
</dbReference>
<evidence type="ECO:0000313" key="2">
    <source>
        <dbReference type="Proteomes" id="UP000722485"/>
    </source>
</evidence>
<dbReference type="SUPFAM" id="SSF54427">
    <property type="entry name" value="NTF2-like"/>
    <property type="match status" value="2"/>
</dbReference>
<dbReference type="InterPro" id="IPR009959">
    <property type="entry name" value="Cyclase_SnoaL-like"/>
</dbReference>
<protein>
    <recommendedName>
        <fullName evidence="3">SnoaL-like polyketide cyclase</fullName>
    </recommendedName>
</protein>
<dbReference type="Proteomes" id="UP000722485">
    <property type="component" value="Unassembled WGS sequence"/>
</dbReference>
<dbReference type="InterPro" id="IPR032710">
    <property type="entry name" value="NTF2-like_dom_sf"/>
</dbReference>
<reference evidence="1" key="1">
    <citation type="submission" date="2020-03" db="EMBL/GenBank/DDBJ databases">
        <title>Draft Genome Sequence of Cylindrodendrum hubeiense.</title>
        <authorList>
            <person name="Buettner E."/>
            <person name="Kellner H."/>
        </authorList>
    </citation>
    <scope>NUCLEOTIDE SEQUENCE</scope>
    <source>
        <strain evidence="1">IHI 201604</strain>
    </source>
</reference>
<dbReference type="PANTHER" id="PTHR38436:SF1">
    <property type="entry name" value="ESTER CYCLASE"/>
    <property type="match status" value="1"/>
</dbReference>
<proteinExistence type="predicted"/>
<evidence type="ECO:0008006" key="3">
    <source>
        <dbReference type="Google" id="ProtNLM"/>
    </source>
</evidence>
<dbReference type="PANTHER" id="PTHR38436">
    <property type="entry name" value="POLYKETIDE CYCLASE SNOAL-LIKE DOMAIN"/>
    <property type="match status" value="1"/>
</dbReference>
<dbReference type="EMBL" id="JAANBB010000048">
    <property type="protein sequence ID" value="KAF7553277.1"/>
    <property type="molecule type" value="Genomic_DNA"/>
</dbReference>
<dbReference type="AlphaFoldDB" id="A0A9P5HA79"/>
<comment type="caution">
    <text evidence="1">The sequence shown here is derived from an EMBL/GenBank/DDBJ whole genome shotgun (WGS) entry which is preliminary data.</text>
</comment>
<organism evidence="1 2">
    <name type="scientific">Cylindrodendrum hubeiense</name>
    <dbReference type="NCBI Taxonomy" id="595255"/>
    <lineage>
        <taxon>Eukaryota</taxon>
        <taxon>Fungi</taxon>
        <taxon>Dikarya</taxon>
        <taxon>Ascomycota</taxon>
        <taxon>Pezizomycotina</taxon>
        <taxon>Sordariomycetes</taxon>
        <taxon>Hypocreomycetidae</taxon>
        <taxon>Hypocreales</taxon>
        <taxon>Nectriaceae</taxon>
        <taxon>Cylindrodendrum</taxon>
    </lineage>
</organism>